<evidence type="ECO:0000313" key="1">
    <source>
        <dbReference type="EMBL" id="MDU9001399.1"/>
    </source>
</evidence>
<keyword evidence="2" id="KW-1185">Reference proteome</keyword>
<keyword evidence="1" id="KW-0614">Plasmid</keyword>
<name>A0ABU3V5F3_9ACTN</name>
<evidence type="ECO:0000313" key="2">
    <source>
        <dbReference type="Proteomes" id="UP001257627"/>
    </source>
</evidence>
<protein>
    <submittedName>
        <fullName evidence="1">Uncharacterized protein</fullName>
    </submittedName>
</protein>
<comment type="caution">
    <text evidence="1">The sequence shown here is derived from an EMBL/GenBank/DDBJ whole genome shotgun (WGS) entry which is preliminary data.</text>
</comment>
<gene>
    <name evidence="1" type="ORF">PU648_56025</name>
</gene>
<accession>A0ABU3V5F3</accession>
<dbReference type="Proteomes" id="UP001257627">
    <property type="component" value="Unassembled WGS sequence"/>
</dbReference>
<dbReference type="RefSeq" id="WP_266944666.1">
    <property type="nucleotide sequence ID" value="NZ_JAPEMK010000002.1"/>
</dbReference>
<organism evidence="1 2">
    <name type="scientific">Streptomyces mirabilis</name>
    <dbReference type="NCBI Taxonomy" id="68239"/>
    <lineage>
        <taxon>Bacteria</taxon>
        <taxon>Bacillati</taxon>
        <taxon>Actinomycetota</taxon>
        <taxon>Actinomycetes</taxon>
        <taxon>Kitasatosporales</taxon>
        <taxon>Streptomycetaceae</taxon>
        <taxon>Streptomyces</taxon>
    </lineage>
</organism>
<sequence length="83" mass="8739">MINSLTFRSSGQDLTTAGTDVQMTSRLAEPVLVGIAALAVGSREAVAVRAKPDTLCIPAELNMLRLTENPPGGASRKTIDVSW</sequence>
<proteinExistence type="predicted"/>
<dbReference type="EMBL" id="JARAKF010000003">
    <property type="protein sequence ID" value="MDU9001399.1"/>
    <property type="molecule type" value="Genomic_DNA"/>
</dbReference>
<geneLocation type="plasmid" evidence="1">
    <name>unnamed1</name>
</geneLocation>
<reference evidence="1 2" key="1">
    <citation type="submission" date="2023-02" db="EMBL/GenBank/DDBJ databases">
        <authorList>
            <person name="Maleckis M."/>
        </authorList>
    </citation>
    <scope>NUCLEOTIDE SEQUENCE [LARGE SCALE GENOMIC DNA]</scope>
    <source>
        <strain evidence="1 2">P8-A2</strain>
        <plasmid evidence="1">unnamed1</plasmid>
    </source>
</reference>